<protein>
    <submittedName>
        <fullName evidence="2">Uncharacterized protein</fullName>
    </submittedName>
</protein>
<dbReference type="AlphaFoldDB" id="A0A2M7TG38"/>
<comment type="caution">
    <text evidence="2">The sequence shown here is derived from an EMBL/GenBank/DDBJ whole genome shotgun (WGS) entry which is preliminary data.</text>
</comment>
<sequence length="68" mass="7736">MGSFEIVFGSSVSAPVMSDIEFSAGLVEETVEFRRKDISDEEESPEPTKSFLKNTSRRKMFWNSGRQL</sequence>
<accession>A0A2M7TG38</accession>
<reference evidence="3" key="1">
    <citation type="submission" date="2017-09" db="EMBL/GenBank/DDBJ databases">
        <title>Depth-based differentiation of microbial function through sediment-hosted aquifers and enrichment of novel symbionts in the deep terrestrial subsurface.</title>
        <authorList>
            <person name="Probst A.J."/>
            <person name="Ladd B."/>
            <person name="Jarett J.K."/>
            <person name="Geller-Mcgrath D.E."/>
            <person name="Sieber C.M.K."/>
            <person name="Emerson J.B."/>
            <person name="Anantharaman K."/>
            <person name="Thomas B.C."/>
            <person name="Malmstrom R."/>
            <person name="Stieglmeier M."/>
            <person name="Klingl A."/>
            <person name="Woyke T."/>
            <person name="Ryan C.M."/>
            <person name="Banfield J.F."/>
        </authorList>
    </citation>
    <scope>NUCLEOTIDE SEQUENCE [LARGE SCALE GENOMIC DNA]</scope>
</reference>
<evidence type="ECO:0000313" key="2">
    <source>
        <dbReference type="EMBL" id="PIZ44989.1"/>
    </source>
</evidence>
<evidence type="ECO:0000313" key="3">
    <source>
        <dbReference type="Proteomes" id="UP000230553"/>
    </source>
</evidence>
<gene>
    <name evidence="2" type="ORF">COY31_01235</name>
</gene>
<evidence type="ECO:0000256" key="1">
    <source>
        <dbReference type="SAM" id="MobiDB-lite"/>
    </source>
</evidence>
<proteinExistence type="predicted"/>
<organism evidence="2 3">
    <name type="scientific">Candidatus Wolfebacteria bacterium CG_4_10_14_0_2_um_filter_39_18</name>
    <dbReference type="NCBI Taxonomy" id="1975061"/>
    <lineage>
        <taxon>Bacteria</taxon>
        <taxon>Candidatus Wolfeibacteriota</taxon>
    </lineage>
</organism>
<feature type="region of interest" description="Disordered" evidence="1">
    <location>
        <begin position="36"/>
        <end position="68"/>
    </location>
</feature>
<name>A0A2M7TG38_9BACT</name>
<dbReference type="Proteomes" id="UP000230553">
    <property type="component" value="Unassembled WGS sequence"/>
</dbReference>
<dbReference type="EMBL" id="PFNM01000026">
    <property type="protein sequence ID" value="PIZ44989.1"/>
    <property type="molecule type" value="Genomic_DNA"/>
</dbReference>